<dbReference type="AlphaFoldDB" id="A0A090T5N4"/>
<organism evidence="1 2">
    <name type="scientific">Vibrio maritimus</name>
    <dbReference type="NCBI Taxonomy" id="990268"/>
    <lineage>
        <taxon>Bacteria</taxon>
        <taxon>Pseudomonadati</taxon>
        <taxon>Pseudomonadota</taxon>
        <taxon>Gammaproteobacteria</taxon>
        <taxon>Vibrionales</taxon>
        <taxon>Vibrionaceae</taxon>
        <taxon>Vibrio</taxon>
    </lineage>
</organism>
<reference evidence="1 2" key="1">
    <citation type="submission" date="2014-09" db="EMBL/GenBank/DDBJ databases">
        <title>Vibrio maritimus JCM 19240. (C210) whole genome shotgun sequence.</title>
        <authorList>
            <person name="Sawabe T."/>
            <person name="Meirelles P."/>
            <person name="Nakanishi M."/>
            <person name="Sayaka M."/>
            <person name="Hattori M."/>
            <person name="Ohkuma M."/>
        </authorList>
    </citation>
    <scope>NUCLEOTIDE SEQUENCE [LARGE SCALE GENOMIC DNA]</scope>
    <source>
        <strain evidence="1 2">JCM 19240</strain>
    </source>
</reference>
<proteinExistence type="predicted"/>
<name>A0A090T5N4_9VIBR</name>
<reference evidence="1 2" key="2">
    <citation type="submission" date="2014-09" db="EMBL/GenBank/DDBJ databases">
        <authorList>
            <consortium name="NBRP consortium"/>
            <person name="Sawabe T."/>
            <person name="Meirelles P."/>
            <person name="Nakanishi M."/>
            <person name="Sayaka M."/>
            <person name="Hattori M."/>
            <person name="Ohkuma M."/>
        </authorList>
    </citation>
    <scope>NUCLEOTIDE SEQUENCE [LARGE SCALE GENOMIC DNA]</scope>
    <source>
        <strain evidence="1 2">JCM 19240</strain>
    </source>
</reference>
<accession>A0A090T5N4</accession>
<protein>
    <submittedName>
        <fullName evidence="1">Uncharacterized protein</fullName>
    </submittedName>
</protein>
<comment type="caution">
    <text evidence="1">The sequence shown here is derived from an EMBL/GenBank/DDBJ whole genome shotgun (WGS) entry which is preliminary data.</text>
</comment>
<sequence length="46" mass="5555">MEEIDKNDIAGFYLFLHLKRNLYEALKNVEEASQDIDLENLKMHRF</sequence>
<evidence type="ECO:0000313" key="2">
    <source>
        <dbReference type="Proteomes" id="UP000029224"/>
    </source>
</evidence>
<dbReference type="Proteomes" id="UP000029224">
    <property type="component" value="Unassembled WGS sequence"/>
</dbReference>
<keyword evidence="2" id="KW-1185">Reference proteome</keyword>
<gene>
    <name evidence="1" type="ORF">JCM19240_952</name>
</gene>
<evidence type="ECO:0000313" key="1">
    <source>
        <dbReference type="EMBL" id="GAL34044.1"/>
    </source>
</evidence>
<dbReference type="EMBL" id="BBMT01000004">
    <property type="protein sequence ID" value="GAL34044.1"/>
    <property type="molecule type" value="Genomic_DNA"/>
</dbReference>